<protein>
    <submittedName>
        <fullName evidence="2">Glycosyltransferase involved in cell wall bisynthesis</fullName>
    </submittedName>
</protein>
<dbReference type="GO" id="GO:0016757">
    <property type="term" value="F:glycosyltransferase activity"/>
    <property type="evidence" value="ECO:0007669"/>
    <property type="project" value="UniProtKB-ARBA"/>
</dbReference>
<name>A0A1H1VSB1_9PSED</name>
<keyword evidence="3" id="KW-1185">Reference proteome</keyword>
<dbReference type="RefSeq" id="WP_231975633.1">
    <property type="nucleotide sequence ID" value="NZ_LT629751.1"/>
</dbReference>
<dbReference type="AlphaFoldDB" id="A0A1H1VSB1"/>
<evidence type="ECO:0000313" key="2">
    <source>
        <dbReference type="EMBL" id="SDS87848.1"/>
    </source>
</evidence>
<dbReference type="Gene3D" id="3.40.50.2000">
    <property type="entry name" value="Glycogen Phosphorylase B"/>
    <property type="match status" value="2"/>
</dbReference>
<dbReference type="Proteomes" id="UP000243359">
    <property type="component" value="Chromosome I"/>
</dbReference>
<dbReference type="CDD" id="cd03794">
    <property type="entry name" value="GT4_WbuB-like"/>
    <property type="match status" value="1"/>
</dbReference>
<accession>A0A1H1VSB1</accession>
<dbReference type="Pfam" id="PF13692">
    <property type="entry name" value="Glyco_trans_1_4"/>
    <property type="match status" value="1"/>
</dbReference>
<dbReference type="SUPFAM" id="SSF53756">
    <property type="entry name" value="UDP-Glycosyltransferase/glycogen phosphorylase"/>
    <property type="match status" value="1"/>
</dbReference>
<evidence type="ECO:0000313" key="3">
    <source>
        <dbReference type="Proteomes" id="UP000243359"/>
    </source>
</evidence>
<gene>
    <name evidence="2" type="ORF">SAMN05216221_2865</name>
</gene>
<reference evidence="3" key="1">
    <citation type="submission" date="2016-10" db="EMBL/GenBank/DDBJ databases">
        <authorList>
            <person name="Varghese N."/>
            <person name="Submissions S."/>
        </authorList>
    </citation>
    <scope>NUCLEOTIDE SEQUENCE [LARGE SCALE GENOMIC DNA]</scope>
    <source>
        <strain evidence="3">KCTC 32247</strain>
    </source>
</reference>
<feature type="domain" description="Glycosyltransferase subfamily 4-like N-terminal" evidence="1">
    <location>
        <begin position="13"/>
        <end position="203"/>
    </location>
</feature>
<keyword evidence="2" id="KW-0808">Transferase</keyword>
<dbReference type="STRING" id="1392877.SAMN05216221_2865"/>
<dbReference type="EMBL" id="LT629751">
    <property type="protein sequence ID" value="SDS87848.1"/>
    <property type="molecule type" value="Genomic_DNA"/>
</dbReference>
<sequence>MIVWNEFRNDARVLKESETLQQAGHEVTVFALHTPGVTQEREVVSCGVGVVRVARSPLWTWRKGRRGVSVGGQAAASARRVPAQAAASAPIGRMGLGTQVLRIIARLWTHAGLCRQMVAHRPDVVHAHDVNVLPTAWLAAKLSGARLVYDAHEISTSREGYSSFRKLVGCVEQFLMPKAQGTITTTEARAKFFARAYGVPRPVVLQNRPRHQQVLASNRIREELGLTQPWPIILYQGGIQQGRGLERLLRVVPDVPDAYFVYIGGGRLEGRLRQVCAELGLEERVRFIPTVSLADLPSYTASADIGVQPIENTCLNHFTTDSNKLFEYVQAGLPVVSSDLPEIRRVVRGHDLGLLVPPGDSPALAAALRTLVQDAGLRSHYAERSRAAAAVLNWEAQEQELVALYELVQAGRSGA</sequence>
<evidence type="ECO:0000259" key="1">
    <source>
        <dbReference type="Pfam" id="PF13579"/>
    </source>
</evidence>
<organism evidence="2 3">
    <name type="scientific">Pseudomonas oryzae</name>
    <dbReference type="NCBI Taxonomy" id="1392877"/>
    <lineage>
        <taxon>Bacteria</taxon>
        <taxon>Pseudomonadati</taxon>
        <taxon>Pseudomonadota</taxon>
        <taxon>Gammaproteobacteria</taxon>
        <taxon>Pseudomonadales</taxon>
        <taxon>Pseudomonadaceae</taxon>
        <taxon>Pseudomonas</taxon>
    </lineage>
</organism>
<dbReference type="PANTHER" id="PTHR12526">
    <property type="entry name" value="GLYCOSYLTRANSFERASE"/>
    <property type="match status" value="1"/>
</dbReference>
<proteinExistence type="predicted"/>
<dbReference type="Pfam" id="PF13579">
    <property type="entry name" value="Glyco_trans_4_4"/>
    <property type="match status" value="1"/>
</dbReference>
<dbReference type="InterPro" id="IPR028098">
    <property type="entry name" value="Glyco_trans_4-like_N"/>
</dbReference>